<accession>A0AAV1C269</accession>
<feature type="region of interest" description="Disordered" evidence="1">
    <location>
        <begin position="1"/>
        <end position="24"/>
    </location>
</feature>
<feature type="compositionally biased region" description="Polar residues" evidence="1">
    <location>
        <begin position="12"/>
        <end position="21"/>
    </location>
</feature>
<reference evidence="2" key="1">
    <citation type="submission" date="2023-03" db="EMBL/GenBank/DDBJ databases">
        <authorList>
            <person name="Julca I."/>
        </authorList>
    </citation>
    <scope>NUCLEOTIDE SEQUENCE</scope>
</reference>
<gene>
    <name evidence="2" type="ORF">OLC1_LOCUS1895</name>
</gene>
<dbReference type="AlphaFoldDB" id="A0AAV1C269"/>
<proteinExistence type="predicted"/>
<name>A0AAV1C269_OLDCO</name>
<evidence type="ECO:0000256" key="1">
    <source>
        <dbReference type="SAM" id="MobiDB-lite"/>
    </source>
</evidence>
<dbReference type="EMBL" id="OX459118">
    <property type="protein sequence ID" value="CAI9089570.1"/>
    <property type="molecule type" value="Genomic_DNA"/>
</dbReference>
<dbReference type="Proteomes" id="UP001161247">
    <property type="component" value="Chromosome 1"/>
</dbReference>
<organism evidence="2 3">
    <name type="scientific">Oldenlandia corymbosa var. corymbosa</name>
    <dbReference type="NCBI Taxonomy" id="529605"/>
    <lineage>
        <taxon>Eukaryota</taxon>
        <taxon>Viridiplantae</taxon>
        <taxon>Streptophyta</taxon>
        <taxon>Embryophyta</taxon>
        <taxon>Tracheophyta</taxon>
        <taxon>Spermatophyta</taxon>
        <taxon>Magnoliopsida</taxon>
        <taxon>eudicotyledons</taxon>
        <taxon>Gunneridae</taxon>
        <taxon>Pentapetalae</taxon>
        <taxon>asterids</taxon>
        <taxon>lamiids</taxon>
        <taxon>Gentianales</taxon>
        <taxon>Rubiaceae</taxon>
        <taxon>Rubioideae</taxon>
        <taxon>Spermacoceae</taxon>
        <taxon>Hedyotis-Oldenlandia complex</taxon>
        <taxon>Oldenlandia</taxon>
    </lineage>
</organism>
<evidence type="ECO:0000313" key="3">
    <source>
        <dbReference type="Proteomes" id="UP001161247"/>
    </source>
</evidence>
<sequence>MGGTATPVELDGSNQLRSDLSTVDGAQITNEDQYGYAHPREGKEPIIADLLYGPADWREKMTETLKKYQKKGINIKFGSAFSSPDLGDRDDKVLELFGVDLKGKFHKDENKMAFGPGSDYAYAKLRIGYASPSTCYGEAMDLAANAICFGALAGRVSRGLFSGRDAKWELVDEGKGVGTDL</sequence>
<keyword evidence="3" id="KW-1185">Reference proteome</keyword>
<evidence type="ECO:0000313" key="2">
    <source>
        <dbReference type="EMBL" id="CAI9089570.1"/>
    </source>
</evidence>
<protein>
    <submittedName>
        <fullName evidence="2">OLC1v1024161C1</fullName>
    </submittedName>
</protein>